<dbReference type="PANTHER" id="PTHR34236:SF1">
    <property type="entry name" value="DIMETHYL SULFOXIDE REDUCTASE TRANSCRIPTIONAL ACTIVATOR"/>
    <property type="match status" value="1"/>
</dbReference>
<feature type="domain" description="HVO-2928 N-terminal" evidence="5">
    <location>
        <begin position="3"/>
        <end position="170"/>
    </location>
</feature>
<evidence type="ECO:0000256" key="1">
    <source>
        <dbReference type="ARBA" id="ARBA00023015"/>
    </source>
</evidence>
<dbReference type="RefSeq" id="WP_007691100.1">
    <property type="nucleotide sequence ID" value="NZ_AJRK01000054.1"/>
</dbReference>
<evidence type="ECO:0000259" key="5">
    <source>
        <dbReference type="Pfam" id="PF24281"/>
    </source>
</evidence>
<comment type="caution">
    <text evidence="6">The sequence shown here is derived from an EMBL/GenBank/DDBJ whole genome shotgun (WGS) entry which is preliminary data.</text>
</comment>
<evidence type="ECO:0000259" key="4">
    <source>
        <dbReference type="Pfam" id="PF04967"/>
    </source>
</evidence>
<dbReference type="Pfam" id="PF04967">
    <property type="entry name" value="HTH_10"/>
    <property type="match status" value="1"/>
</dbReference>
<keyword evidence="7" id="KW-1185">Reference proteome</keyword>
<dbReference type="Pfam" id="PF24281">
    <property type="entry name" value="HVO_2928_N"/>
    <property type="match status" value="1"/>
</dbReference>
<protein>
    <submittedName>
        <fullName evidence="6">Transcriptional regulator</fullName>
    </submittedName>
</protein>
<organism evidence="6 7">
    <name type="scientific">Halococcus hamelinensis 100A6</name>
    <dbReference type="NCBI Taxonomy" id="1132509"/>
    <lineage>
        <taxon>Archaea</taxon>
        <taxon>Methanobacteriati</taxon>
        <taxon>Methanobacteriota</taxon>
        <taxon>Stenosarchaea group</taxon>
        <taxon>Halobacteria</taxon>
        <taxon>Halobacteriales</taxon>
        <taxon>Halococcaceae</taxon>
        <taxon>Halococcus</taxon>
    </lineage>
</organism>
<dbReference type="PATRIC" id="fig|1132509.6.peg.893"/>
<gene>
    <name evidence="6" type="ORF">C447_03836</name>
</gene>
<evidence type="ECO:0000313" key="6">
    <source>
        <dbReference type="EMBL" id="EMA40619.1"/>
    </source>
</evidence>
<dbReference type="eggNOG" id="arCOG02274">
    <property type="taxonomic scope" value="Archaea"/>
</dbReference>
<keyword evidence="1" id="KW-0805">Transcription regulation</keyword>
<dbReference type="AlphaFoldDB" id="M0M7P0"/>
<reference evidence="6 7" key="1">
    <citation type="journal article" date="2014" name="PLoS Genet.">
        <title>Phylogenetically driven sequencing of extremely halophilic archaea reveals strategies for static and dynamic osmo-response.</title>
        <authorList>
            <person name="Becker E.A."/>
            <person name="Seitzer P.M."/>
            <person name="Tritt A."/>
            <person name="Larsen D."/>
            <person name="Krusor M."/>
            <person name="Yao A.I."/>
            <person name="Wu D."/>
            <person name="Madern D."/>
            <person name="Eisen J.A."/>
            <person name="Darling A.E."/>
            <person name="Facciotti M.T."/>
        </authorList>
    </citation>
    <scope>NUCLEOTIDE SEQUENCE [LARGE SCALE GENOMIC DNA]</scope>
    <source>
        <strain evidence="6 7">100A6</strain>
    </source>
</reference>
<sequence length="265" mass="29675">MREYVFDLEYDHGVHPVRDVFIDHPAVVATALDVSITLESGWRVERLTGPEDALDAVETVYVDEHCNDCTYPTSACDTELDYQVIEREPTARTVYRHVTDMSYCSSLGYLALETLGNGLVFDATQRGSSYEWRVLVPAERTVDGFHRALREDLPAGVSLAVQRIGTPERWPHAERSPPGTDLSFAQREALETARQLGYYDHPRVATMEDIAAELDLPLTTLRYRLRRAEAWATATALGTVPTSEPDTPERSGMVSEPVSTVDDDR</sequence>
<feature type="region of interest" description="Disordered" evidence="3">
    <location>
        <begin position="236"/>
        <end position="265"/>
    </location>
</feature>
<feature type="domain" description="HTH bat-type" evidence="4">
    <location>
        <begin position="185"/>
        <end position="229"/>
    </location>
</feature>
<dbReference type="InterPro" id="IPR056529">
    <property type="entry name" value="HVO_2928_N"/>
</dbReference>
<evidence type="ECO:0000313" key="7">
    <source>
        <dbReference type="Proteomes" id="UP000011566"/>
    </source>
</evidence>
<dbReference type="InterPro" id="IPR007050">
    <property type="entry name" value="HTH_bacterioopsin"/>
</dbReference>
<keyword evidence="2" id="KW-0804">Transcription</keyword>
<proteinExistence type="predicted"/>
<dbReference type="OrthoDB" id="198846at2157"/>
<evidence type="ECO:0000256" key="2">
    <source>
        <dbReference type="ARBA" id="ARBA00023163"/>
    </source>
</evidence>
<evidence type="ECO:0000256" key="3">
    <source>
        <dbReference type="SAM" id="MobiDB-lite"/>
    </source>
</evidence>
<accession>M0M7P0</accession>
<dbReference type="EMBL" id="AOMB01000010">
    <property type="protein sequence ID" value="EMA40619.1"/>
    <property type="molecule type" value="Genomic_DNA"/>
</dbReference>
<dbReference type="Proteomes" id="UP000011566">
    <property type="component" value="Unassembled WGS sequence"/>
</dbReference>
<dbReference type="PANTHER" id="PTHR34236">
    <property type="entry name" value="DIMETHYL SULFOXIDE REDUCTASE TRANSCRIPTIONAL ACTIVATOR"/>
    <property type="match status" value="1"/>
</dbReference>
<name>M0M7P0_9EURY</name>